<sequence length="115" mass="12487">MELTQRRCILCQGSDETAVTGPLSTKDSVTAHQNCLYPVPPDQQRAGKGDHSERRAAVLASRHMTSRRGGGVSASASSAQARWRVSRGRMLSRVQVNSEQVGLERKDAKQGPSEL</sequence>
<accession>A0AA47M3V5</accession>
<dbReference type="EMBL" id="JAOPHQ010006024">
    <property type="protein sequence ID" value="KAK0133067.1"/>
    <property type="molecule type" value="Genomic_DNA"/>
</dbReference>
<name>A0AA47M3V5_MERPO</name>
<reference evidence="2" key="1">
    <citation type="journal article" date="2023" name="Front. Mar. Sci.">
        <title>A new Merluccius polli reference genome to investigate the effects of global change in West African waters.</title>
        <authorList>
            <person name="Mateo J.L."/>
            <person name="Blanco-Fernandez C."/>
            <person name="Garcia-Vazquez E."/>
            <person name="Machado-Schiaffino G."/>
        </authorList>
    </citation>
    <scope>NUCLEOTIDE SEQUENCE</scope>
    <source>
        <strain evidence="2">C29</strain>
        <tissue evidence="2">Fin</tissue>
    </source>
</reference>
<protein>
    <submittedName>
        <fullName evidence="2">Uncharacterized protein</fullName>
    </submittedName>
</protein>
<organism evidence="2 3">
    <name type="scientific">Merluccius polli</name>
    <name type="common">Benguela hake</name>
    <name type="synonym">Merluccius cadenati</name>
    <dbReference type="NCBI Taxonomy" id="89951"/>
    <lineage>
        <taxon>Eukaryota</taxon>
        <taxon>Metazoa</taxon>
        <taxon>Chordata</taxon>
        <taxon>Craniata</taxon>
        <taxon>Vertebrata</taxon>
        <taxon>Euteleostomi</taxon>
        <taxon>Actinopterygii</taxon>
        <taxon>Neopterygii</taxon>
        <taxon>Teleostei</taxon>
        <taxon>Neoteleostei</taxon>
        <taxon>Acanthomorphata</taxon>
        <taxon>Zeiogadaria</taxon>
        <taxon>Gadariae</taxon>
        <taxon>Gadiformes</taxon>
        <taxon>Gadoidei</taxon>
        <taxon>Merlucciidae</taxon>
        <taxon>Merluccius</taxon>
    </lineage>
</organism>
<keyword evidence="3" id="KW-1185">Reference proteome</keyword>
<dbReference type="Proteomes" id="UP001174136">
    <property type="component" value="Unassembled WGS sequence"/>
</dbReference>
<evidence type="ECO:0000313" key="3">
    <source>
        <dbReference type="Proteomes" id="UP001174136"/>
    </source>
</evidence>
<feature type="region of interest" description="Disordered" evidence="1">
    <location>
        <begin position="61"/>
        <end position="115"/>
    </location>
</feature>
<gene>
    <name evidence="2" type="ORF">N1851_031566</name>
</gene>
<evidence type="ECO:0000313" key="2">
    <source>
        <dbReference type="EMBL" id="KAK0133067.1"/>
    </source>
</evidence>
<proteinExistence type="predicted"/>
<comment type="caution">
    <text evidence="2">The sequence shown here is derived from an EMBL/GenBank/DDBJ whole genome shotgun (WGS) entry which is preliminary data.</text>
</comment>
<feature type="compositionally biased region" description="Low complexity" evidence="1">
    <location>
        <begin position="73"/>
        <end position="83"/>
    </location>
</feature>
<evidence type="ECO:0000256" key="1">
    <source>
        <dbReference type="SAM" id="MobiDB-lite"/>
    </source>
</evidence>
<dbReference type="AlphaFoldDB" id="A0AA47M3V5"/>